<keyword evidence="3" id="KW-1185">Reference proteome</keyword>
<sequence>MSMIAAVDNPKAPITAHDIKCRVRRLIVCACAVRGNGRRGRDGQILYMLPTALRVLSELLNHPKPYYIARSAVRLGSGNLHGRKIPGHTTNRPSYVGFLPTKTTPSG</sequence>
<evidence type="ECO:0000256" key="1">
    <source>
        <dbReference type="SAM" id="MobiDB-lite"/>
    </source>
</evidence>
<proteinExistence type="predicted"/>
<accession>A0A4C1Y802</accession>
<evidence type="ECO:0000313" key="2">
    <source>
        <dbReference type="EMBL" id="GBP72381.1"/>
    </source>
</evidence>
<reference evidence="2 3" key="1">
    <citation type="journal article" date="2019" name="Commun. Biol.">
        <title>The bagworm genome reveals a unique fibroin gene that provides high tensile strength.</title>
        <authorList>
            <person name="Kono N."/>
            <person name="Nakamura H."/>
            <person name="Ohtoshi R."/>
            <person name="Tomita M."/>
            <person name="Numata K."/>
            <person name="Arakawa K."/>
        </authorList>
    </citation>
    <scope>NUCLEOTIDE SEQUENCE [LARGE SCALE GENOMIC DNA]</scope>
</reference>
<evidence type="ECO:0000313" key="3">
    <source>
        <dbReference type="Proteomes" id="UP000299102"/>
    </source>
</evidence>
<name>A0A4C1Y802_EUMVA</name>
<dbReference type="EMBL" id="BGZK01001143">
    <property type="protein sequence ID" value="GBP72381.1"/>
    <property type="molecule type" value="Genomic_DNA"/>
</dbReference>
<organism evidence="2 3">
    <name type="scientific">Eumeta variegata</name>
    <name type="common">Bagworm moth</name>
    <name type="synonym">Eumeta japonica</name>
    <dbReference type="NCBI Taxonomy" id="151549"/>
    <lineage>
        <taxon>Eukaryota</taxon>
        <taxon>Metazoa</taxon>
        <taxon>Ecdysozoa</taxon>
        <taxon>Arthropoda</taxon>
        <taxon>Hexapoda</taxon>
        <taxon>Insecta</taxon>
        <taxon>Pterygota</taxon>
        <taxon>Neoptera</taxon>
        <taxon>Endopterygota</taxon>
        <taxon>Lepidoptera</taxon>
        <taxon>Glossata</taxon>
        <taxon>Ditrysia</taxon>
        <taxon>Tineoidea</taxon>
        <taxon>Psychidae</taxon>
        <taxon>Oiketicinae</taxon>
        <taxon>Eumeta</taxon>
    </lineage>
</organism>
<feature type="region of interest" description="Disordered" evidence="1">
    <location>
        <begin position="83"/>
        <end position="107"/>
    </location>
</feature>
<gene>
    <name evidence="2" type="ORF">EVAR_88337_1</name>
</gene>
<protein>
    <submittedName>
        <fullName evidence="2">Uncharacterized protein</fullName>
    </submittedName>
</protein>
<dbReference type="Proteomes" id="UP000299102">
    <property type="component" value="Unassembled WGS sequence"/>
</dbReference>
<dbReference type="AlphaFoldDB" id="A0A4C1Y802"/>
<comment type="caution">
    <text evidence="2">The sequence shown here is derived from an EMBL/GenBank/DDBJ whole genome shotgun (WGS) entry which is preliminary data.</text>
</comment>